<feature type="transmembrane region" description="Helical" evidence="1">
    <location>
        <begin position="344"/>
        <end position="361"/>
    </location>
</feature>
<dbReference type="EMBL" id="CP134146">
    <property type="protein sequence ID" value="WNC67036.1"/>
    <property type="molecule type" value="Genomic_DNA"/>
</dbReference>
<feature type="transmembrane region" description="Helical" evidence="1">
    <location>
        <begin position="81"/>
        <end position="99"/>
    </location>
</feature>
<organism evidence="2 3">
    <name type="scientific">Thalassotalea nanhaiensis</name>
    <dbReference type="NCBI Taxonomy" id="3065648"/>
    <lineage>
        <taxon>Bacteria</taxon>
        <taxon>Pseudomonadati</taxon>
        <taxon>Pseudomonadota</taxon>
        <taxon>Gammaproteobacteria</taxon>
        <taxon>Alteromonadales</taxon>
        <taxon>Colwelliaceae</taxon>
        <taxon>Thalassotalea</taxon>
    </lineage>
</organism>
<proteinExistence type="predicted"/>
<feature type="transmembrane region" description="Helical" evidence="1">
    <location>
        <begin position="163"/>
        <end position="180"/>
    </location>
</feature>
<accession>A0ABY9TDZ9</accession>
<reference evidence="3" key="1">
    <citation type="submission" date="2023-09" db="EMBL/GenBank/DDBJ databases">
        <authorList>
            <person name="Li S."/>
            <person name="Li X."/>
            <person name="Zhang C."/>
            <person name="Zhao Z."/>
        </authorList>
    </citation>
    <scope>NUCLEOTIDE SEQUENCE [LARGE SCALE GENOMIC DNA]</scope>
    <source>
        <strain evidence="3">SQ345</strain>
    </source>
</reference>
<dbReference type="PANTHER" id="PTHR36840">
    <property type="entry name" value="BLL5714 PROTEIN"/>
    <property type="match status" value="1"/>
</dbReference>
<protein>
    <submittedName>
        <fullName evidence="2">Low temperature requirement protein A</fullName>
    </submittedName>
</protein>
<dbReference type="RefSeq" id="WP_348386200.1">
    <property type="nucleotide sequence ID" value="NZ_CP134146.1"/>
</dbReference>
<keyword evidence="1" id="KW-0472">Membrane</keyword>
<feature type="transmembrane region" description="Helical" evidence="1">
    <location>
        <begin position="264"/>
        <end position="285"/>
    </location>
</feature>
<evidence type="ECO:0000313" key="3">
    <source>
        <dbReference type="Proteomes" id="UP001248581"/>
    </source>
</evidence>
<sequence length="376" mass="42639">MKATLYLSNNRHATWLELFFDLVFVAVIGVITHDLAHTHHGHISFEQLVRFPLVFIPVWWIWMTHTLFANRFDSDSREQRLVSLAIMGVLVVLSTLAETSLTEDFTSFVALYSLVRMILMLGYLHVHTQRGEEIVFAKDMALSIGIGAFISASSIFFDGITQYIVFYLGILIDVIWQIVLRNKTSKLPVDRVHLIERLGLLAIIILGESMIAMVGSLSDVSWQLNSVIGAVAGFALIGAIWWVYFDSFHILEKAKRLKTANAVIYSHLLLCMGLLILANLIRHAILEDLDLYTFSLLAITGLVFFYLGKQIPYWYAFPPWRKAILGNTIICVLVTVASTMLPTIQMSLVGMMVAILIYVYLTHKRILRVPVDQYID</sequence>
<feature type="transmembrane region" description="Helical" evidence="1">
    <location>
        <begin position="320"/>
        <end position="338"/>
    </location>
</feature>
<dbReference type="Proteomes" id="UP001248581">
    <property type="component" value="Chromosome"/>
</dbReference>
<feature type="transmembrane region" description="Helical" evidence="1">
    <location>
        <begin position="291"/>
        <end position="308"/>
    </location>
</feature>
<feature type="transmembrane region" description="Helical" evidence="1">
    <location>
        <begin position="200"/>
        <end position="218"/>
    </location>
</feature>
<dbReference type="PANTHER" id="PTHR36840:SF1">
    <property type="entry name" value="BLL5714 PROTEIN"/>
    <property type="match status" value="1"/>
</dbReference>
<dbReference type="InterPro" id="IPR010640">
    <property type="entry name" value="Low_temperature_requirement_A"/>
</dbReference>
<feature type="transmembrane region" description="Helical" evidence="1">
    <location>
        <begin position="224"/>
        <end position="244"/>
    </location>
</feature>
<keyword evidence="3" id="KW-1185">Reference proteome</keyword>
<name>A0ABY9TDZ9_9GAMM</name>
<feature type="transmembrane region" description="Helical" evidence="1">
    <location>
        <begin position="51"/>
        <end position="69"/>
    </location>
</feature>
<evidence type="ECO:0000313" key="2">
    <source>
        <dbReference type="EMBL" id="WNC67036.1"/>
    </source>
</evidence>
<feature type="transmembrane region" description="Helical" evidence="1">
    <location>
        <begin position="136"/>
        <end position="157"/>
    </location>
</feature>
<dbReference type="Pfam" id="PF06772">
    <property type="entry name" value="LtrA"/>
    <property type="match status" value="1"/>
</dbReference>
<keyword evidence="1" id="KW-1133">Transmembrane helix</keyword>
<evidence type="ECO:0000256" key="1">
    <source>
        <dbReference type="SAM" id="Phobius"/>
    </source>
</evidence>
<gene>
    <name evidence="2" type="ORF">RI845_10900</name>
</gene>
<feature type="transmembrane region" description="Helical" evidence="1">
    <location>
        <begin position="105"/>
        <end position="124"/>
    </location>
</feature>
<feature type="transmembrane region" description="Helical" evidence="1">
    <location>
        <begin position="12"/>
        <end position="31"/>
    </location>
</feature>
<keyword evidence="1" id="KW-0812">Transmembrane</keyword>